<evidence type="ECO:0000313" key="3">
    <source>
        <dbReference type="Proteomes" id="UP001500791"/>
    </source>
</evidence>
<dbReference type="PANTHER" id="PTHR36110:SF2">
    <property type="entry name" value="RING-CLEAVING DIOXYGENASE MHQE-RELATED"/>
    <property type="match status" value="1"/>
</dbReference>
<reference evidence="3" key="1">
    <citation type="journal article" date="2019" name="Int. J. Syst. Evol. Microbiol.">
        <title>The Global Catalogue of Microorganisms (GCM) 10K type strain sequencing project: providing services to taxonomists for standard genome sequencing and annotation.</title>
        <authorList>
            <consortium name="The Broad Institute Genomics Platform"/>
            <consortium name="The Broad Institute Genome Sequencing Center for Infectious Disease"/>
            <person name="Wu L."/>
            <person name="Ma J."/>
        </authorList>
    </citation>
    <scope>NUCLEOTIDE SEQUENCE [LARGE SCALE GENOMIC DNA]</scope>
    <source>
        <strain evidence="3">JCM 13476</strain>
    </source>
</reference>
<dbReference type="PROSITE" id="PS51819">
    <property type="entry name" value="VOC"/>
    <property type="match status" value="1"/>
</dbReference>
<dbReference type="SUPFAM" id="SSF53474">
    <property type="entry name" value="alpha/beta-Hydrolases"/>
    <property type="match status" value="1"/>
</dbReference>
<keyword evidence="3" id="KW-1185">Reference proteome</keyword>
<dbReference type="InterPro" id="IPR029058">
    <property type="entry name" value="AB_hydrolase_fold"/>
</dbReference>
<name>A0ABP3HW74_9CAUL</name>
<dbReference type="Proteomes" id="UP001500791">
    <property type="component" value="Unassembled WGS sequence"/>
</dbReference>
<feature type="domain" description="VOC" evidence="1">
    <location>
        <begin position="4"/>
        <end position="129"/>
    </location>
</feature>
<organism evidence="2 3">
    <name type="scientific">Brevundimonas terrae</name>
    <dbReference type="NCBI Taxonomy" id="363631"/>
    <lineage>
        <taxon>Bacteria</taxon>
        <taxon>Pseudomonadati</taxon>
        <taxon>Pseudomonadota</taxon>
        <taxon>Alphaproteobacteria</taxon>
        <taxon>Caulobacterales</taxon>
        <taxon>Caulobacteraceae</taxon>
        <taxon>Brevundimonas</taxon>
    </lineage>
</organism>
<dbReference type="InterPro" id="IPR004360">
    <property type="entry name" value="Glyas_Fos-R_dOase_dom"/>
</dbReference>
<proteinExistence type="predicted"/>
<dbReference type="PANTHER" id="PTHR36110">
    <property type="entry name" value="RING-CLEAVING DIOXYGENASE MHQE-RELATED"/>
    <property type="match status" value="1"/>
</dbReference>
<gene>
    <name evidence="2" type="ORF">GCM10009093_06600</name>
</gene>
<dbReference type="InterPro" id="IPR052537">
    <property type="entry name" value="Extradiol_RC_dioxygenase"/>
</dbReference>
<protein>
    <submittedName>
        <fullName evidence="2">VOC family protein</fullName>
    </submittedName>
</protein>
<dbReference type="InterPro" id="IPR029068">
    <property type="entry name" value="Glyas_Bleomycin-R_OHBP_Dase"/>
</dbReference>
<dbReference type="RefSeq" id="WP_167175223.1">
    <property type="nucleotide sequence ID" value="NZ_BAAAEJ010000003.1"/>
</dbReference>
<evidence type="ECO:0000259" key="1">
    <source>
        <dbReference type="PROSITE" id="PS51819"/>
    </source>
</evidence>
<dbReference type="EMBL" id="BAAAEJ010000003">
    <property type="protein sequence ID" value="GAA0382307.1"/>
    <property type="molecule type" value="Genomic_DNA"/>
</dbReference>
<dbReference type="SUPFAM" id="SSF54593">
    <property type="entry name" value="Glyoxalase/Bleomycin resistance protein/Dihydroxybiphenyl dioxygenase"/>
    <property type="match status" value="1"/>
</dbReference>
<dbReference type="Gene3D" id="3.40.50.1820">
    <property type="entry name" value="alpha/beta hydrolase"/>
    <property type="match status" value="1"/>
</dbReference>
<evidence type="ECO:0000313" key="2">
    <source>
        <dbReference type="EMBL" id="GAA0382307.1"/>
    </source>
</evidence>
<dbReference type="Gene3D" id="3.10.180.10">
    <property type="entry name" value="2,3-Dihydroxybiphenyl 1,2-Dioxygenase, domain 1"/>
    <property type="match status" value="2"/>
</dbReference>
<accession>A0ABP3HW74</accession>
<comment type="caution">
    <text evidence="2">The sequence shown here is derived from an EMBL/GenBank/DDBJ whole genome shotgun (WGS) entry which is preliminary data.</text>
</comment>
<dbReference type="Pfam" id="PF00903">
    <property type="entry name" value="Glyoxalase"/>
    <property type="match status" value="1"/>
</dbReference>
<sequence>MTTGIHHVTSITADVQANVDFYMGFLGLNLVKQTGGFEDAEQLHLFYGAPDGRPGTLVSFMVWEATGRGRTGLGQVSEIAFAVPTDSLGEWMMRAISANIPAEGPIKEFGEPVLRLKDPDGLIIKLVASEAALGSGSVTAPCYIRGVTLLSDRAEETNRFLGHFGYSVSRTEDSVTRLKSDTDVVDVHSVTGFVPSVKGAGVPDHVAFRAPDIETLKNLRETLRDHVPTMVRDLQYFSSFYVRDSSGLSIECATDLPGLTVNEPADQLGQSLQFPPEVMFFVADDLRIKLPQFSRPGEMRGPKRDLPFVHRFYWPEDPDGSTIVLLHGPSGDEAELMPLAHRINPRAALLGVRARATEEGNLRWFRREGDAVFDQKDIRAEAAAFNAFLAGAIRGYALEADTLMLLGYSNGADMIGAMARLYPDSVKQAVMLRPANAVTGEVSTDTGEGRLLLLSGADDNLAPLQSAETLKAALQAHGHQVDHQTLSAGHWMVDADEAAIRAWLNA</sequence>
<dbReference type="InterPro" id="IPR037523">
    <property type="entry name" value="VOC_core"/>
</dbReference>